<gene>
    <name evidence="5" type="ORF">TeGR_g13432</name>
</gene>
<feature type="domain" description="Carbohydrate kinase FGGY C-terminal" evidence="4">
    <location>
        <begin position="333"/>
        <end position="524"/>
    </location>
</feature>
<dbReference type="Proteomes" id="UP001165060">
    <property type="component" value="Unassembled WGS sequence"/>
</dbReference>
<proteinExistence type="predicted"/>
<evidence type="ECO:0000256" key="3">
    <source>
        <dbReference type="SAM" id="MobiDB-lite"/>
    </source>
</evidence>
<comment type="caution">
    <text evidence="5">The sequence shown here is derived from an EMBL/GenBank/DDBJ whole genome shotgun (WGS) entry which is preliminary data.</text>
</comment>
<dbReference type="InterPro" id="IPR018485">
    <property type="entry name" value="FGGY_C"/>
</dbReference>
<accession>A0ABQ6N2M3</accession>
<feature type="compositionally biased region" description="Pro residues" evidence="3">
    <location>
        <begin position="59"/>
        <end position="83"/>
    </location>
</feature>
<dbReference type="EMBL" id="BRYB01003530">
    <property type="protein sequence ID" value="GMI38310.1"/>
    <property type="molecule type" value="Genomic_DNA"/>
</dbReference>
<sequence>MPSSSSSDPALLALTASTAASLITSALLWRSRSKSSSSSPPPSPPSSPLPFRAALTLPTPKPARVPAPPAITPARSSPPPETSTPPLANLASPPPPRPPALAGSGERRAACDAADALLDGLLRRLRLHGVSHQVSAVGFSSMAMALVGVDAAGHPATPLLSYAASSPPALASAAALRASLPPAARERMRQRTGCPVHACYAPAQLRALGADAWGRVSKFQTLPALIAGRWTGNPGRLPVSYSEASWTGLLNWRELEWDAETVEGVLPGGAAGKLPRLADFDEACEEARVTEASPYWARWPELRAPRCRLFLGVGDGAAANVGSRCGGGGGRVAATVGTSAAVRVVLEGEPGPGELVPEGLWCYRIDRNRRLVGGALTDGGSVVEWCRNLLGLKDDAEFLKVLKEIEEDRGAEWRKGGVDVVPFYSGERATGWRGNATGVVANLTRDSTRADFLRANMEGLALRLAAVVEKVRAAGGGAGGVIVASGGALDKNRALREMLADCTGMDVRCLAEGEASSRGVAILVGEALERDAGEGGGGGRKEGLEDCEVARPNEERARHYRVKRQVQERNIRAAEEGGVWDAL</sequence>
<dbReference type="InterPro" id="IPR050406">
    <property type="entry name" value="FGGY_Carb_Kinase"/>
</dbReference>
<dbReference type="InterPro" id="IPR043129">
    <property type="entry name" value="ATPase_NBD"/>
</dbReference>
<reference evidence="5 6" key="1">
    <citation type="journal article" date="2023" name="Commun. Biol.">
        <title>Genome analysis of Parmales, the sister group of diatoms, reveals the evolutionary specialization of diatoms from phago-mixotrophs to photoautotrophs.</title>
        <authorList>
            <person name="Ban H."/>
            <person name="Sato S."/>
            <person name="Yoshikawa S."/>
            <person name="Yamada K."/>
            <person name="Nakamura Y."/>
            <person name="Ichinomiya M."/>
            <person name="Sato N."/>
            <person name="Blanc-Mathieu R."/>
            <person name="Endo H."/>
            <person name="Kuwata A."/>
            <person name="Ogata H."/>
        </authorList>
    </citation>
    <scope>NUCLEOTIDE SEQUENCE [LARGE SCALE GENOMIC DNA]</scope>
</reference>
<feature type="region of interest" description="Disordered" evidence="3">
    <location>
        <begin position="30"/>
        <end position="107"/>
    </location>
</feature>
<protein>
    <recommendedName>
        <fullName evidence="4">Carbohydrate kinase FGGY C-terminal domain-containing protein</fullName>
    </recommendedName>
</protein>
<name>A0ABQ6N2M3_9STRA</name>
<organism evidence="5 6">
    <name type="scientific">Tetraparma gracilis</name>
    <dbReference type="NCBI Taxonomy" id="2962635"/>
    <lineage>
        <taxon>Eukaryota</taxon>
        <taxon>Sar</taxon>
        <taxon>Stramenopiles</taxon>
        <taxon>Ochrophyta</taxon>
        <taxon>Bolidophyceae</taxon>
        <taxon>Parmales</taxon>
        <taxon>Triparmaceae</taxon>
        <taxon>Tetraparma</taxon>
    </lineage>
</organism>
<evidence type="ECO:0000256" key="2">
    <source>
        <dbReference type="ARBA" id="ARBA00022777"/>
    </source>
</evidence>
<dbReference type="Pfam" id="PF02782">
    <property type="entry name" value="FGGY_C"/>
    <property type="match status" value="1"/>
</dbReference>
<dbReference type="Gene3D" id="3.30.420.40">
    <property type="match status" value="2"/>
</dbReference>
<evidence type="ECO:0000259" key="4">
    <source>
        <dbReference type="Pfam" id="PF02782"/>
    </source>
</evidence>
<keyword evidence="6" id="KW-1185">Reference proteome</keyword>
<dbReference type="SUPFAM" id="SSF53067">
    <property type="entry name" value="Actin-like ATPase domain"/>
    <property type="match status" value="2"/>
</dbReference>
<keyword evidence="1" id="KW-0808">Transferase</keyword>
<feature type="compositionally biased region" description="Pro residues" evidence="3">
    <location>
        <begin position="39"/>
        <end position="48"/>
    </location>
</feature>
<keyword evidence="2" id="KW-0418">Kinase</keyword>
<dbReference type="PANTHER" id="PTHR43095:SF2">
    <property type="entry name" value="GLUCONOKINASE"/>
    <property type="match status" value="1"/>
</dbReference>
<evidence type="ECO:0000313" key="6">
    <source>
        <dbReference type="Proteomes" id="UP001165060"/>
    </source>
</evidence>
<evidence type="ECO:0000313" key="5">
    <source>
        <dbReference type="EMBL" id="GMI38310.1"/>
    </source>
</evidence>
<evidence type="ECO:0000256" key="1">
    <source>
        <dbReference type="ARBA" id="ARBA00022679"/>
    </source>
</evidence>
<dbReference type="PANTHER" id="PTHR43095">
    <property type="entry name" value="SUGAR KINASE"/>
    <property type="match status" value="1"/>
</dbReference>